<keyword evidence="3 5" id="KW-0560">Oxidoreductase</keyword>
<dbReference type="FunFam" id="3.40.50.720:FF:000203">
    <property type="entry name" value="D-3-phosphoglycerate dehydrogenase (SerA)"/>
    <property type="match status" value="1"/>
</dbReference>
<sequence>MTNRHRLLYVYEERIPQNLRELVLSLIPVNEFEIDSMTYTIPDDEKIQKLKWAEVALFAPGRFLSDEVLSQASHIKLMQLWSSGYDKFNTKGAAAAGIPVANNGGANAISVSEHTILLMLSVYKWIHDSHHRTVTGNWAGNSHGMDMFLLNKKTVGIIGFGNIGRNVAKRLTGFDTNTYYYDIRRAPEDVERELKVTYVSLEEIYRTADIITLHLHYNKETENMIGENEFALMKKNTVLINVSRAQLVNKNALIKALSEKRIAGAGMDVYMEEPTKAGDPLLQLPNIVATPHMAGSTYDTYFVAIQNAVENFRRVLNGEKPKWIINGIE</sequence>
<evidence type="ECO:0000256" key="1">
    <source>
        <dbReference type="ARBA" id="ARBA00005854"/>
    </source>
</evidence>
<dbReference type="Gene3D" id="3.40.50.720">
    <property type="entry name" value="NAD(P)-binding Rossmann-like Domain"/>
    <property type="match status" value="2"/>
</dbReference>
<dbReference type="GO" id="GO:0016616">
    <property type="term" value="F:oxidoreductase activity, acting on the CH-OH group of donors, NAD or NADP as acceptor"/>
    <property type="evidence" value="ECO:0007669"/>
    <property type="project" value="InterPro"/>
</dbReference>
<dbReference type="Proteomes" id="UP000710385">
    <property type="component" value="Unassembled WGS sequence"/>
</dbReference>
<dbReference type="GO" id="GO:0051287">
    <property type="term" value="F:NAD binding"/>
    <property type="evidence" value="ECO:0007669"/>
    <property type="project" value="InterPro"/>
</dbReference>
<evidence type="ECO:0000259" key="6">
    <source>
        <dbReference type="Pfam" id="PF00389"/>
    </source>
</evidence>
<reference evidence="8" key="1">
    <citation type="submission" date="2020-05" db="EMBL/GenBank/DDBJ databases">
        <title>High-Quality Genomes of Partial-Nitritation/Anammox System by Hierarchical Clustering Based Hybrid Assembly.</title>
        <authorList>
            <person name="Liu L."/>
            <person name="Wang Y."/>
            <person name="Che Y."/>
            <person name="Chen Y."/>
            <person name="Xia Y."/>
            <person name="Luo R."/>
            <person name="Cheng S.H."/>
            <person name="Zheng C."/>
            <person name="Zhang T."/>
        </authorList>
    </citation>
    <scope>NUCLEOTIDE SEQUENCE</scope>
    <source>
        <strain evidence="8">H1_PAT1</strain>
    </source>
</reference>
<dbReference type="PANTHER" id="PTHR42789:SF1">
    <property type="entry name" value="D-ISOMER SPECIFIC 2-HYDROXYACID DEHYDROGENASE FAMILY PROTEIN (AFU_ORTHOLOGUE AFUA_6G10090)"/>
    <property type="match status" value="1"/>
</dbReference>
<dbReference type="Pfam" id="PF02826">
    <property type="entry name" value="2-Hacid_dh_C"/>
    <property type="match status" value="1"/>
</dbReference>
<dbReference type="PROSITE" id="PS00065">
    <property type="entry name" value="D_2_HYDROXYACID_DH_1"/>
    <property type="match status" value="1"/>
</dbReference>
<dbReference type="InterPro" id="IPR006139">
    <property type="entry name" value="D-isomer_2_OHA_DH_cat_dom"/>
</dbReference>
<evidence type="ECO:0000256" key="4">
    <source>
        <dbReference type="ARBA" id="ARBA00023027"/>
    </source>
</evidence>
<dbReference type="InterPro" id="IPR050857">
    <property type="entry name" value="D-2-hydroxyacid_DH"/>
</dbReference>
<feature type="domain" description="D-isomer specific 2-hydroxyacid dehydrogenase catalytic" evidence="6">
    <location>
        <begin position="30"/>
        <end position="326"/>
    </location>
</feature>
<evidence type="ECO:0008006" key="10">
    <source>
        <dbReference type="Google" id="ProtNLM"/>
    </source>
</evidence>
<dbReference type="InterPro" id="IPR036291">
    <property type="entry name" value="NAD(P)-bd_dom_sf"/>
</dbReference>
<evidence type="ECO:0000256" key="3">
    <source>
        <dbReference type="ARBA" id="ARBA00023002"/>
    </source>
</evidence>
<comment type="caution">
    <text evidence="8">The sequence shown here is derived from an EMBL/GenBank/DDBJ whole genome shotgun (WGS) entry which is preliminary data.</text>
</comment>
<evidence type="ECO:0000256" key="2">
    <source>
        <dbReference type="ARBA" id="ARBA00022605"/>
    </source>
</evidence>
<evidence type="ECO:0000313" key="9">
    <source>
        <dbReference type="Proteomes" id="UP000710385"/>
    </source>
</evidence>
<dbReference type="Pfam" id="PF00389">
    <property type="entry name" value="2-Hacid_dh"/>
    <property type="match status" value="1"/>
</dbReference>
<dbReference type="InterPro" id="IPR006140">
    <property type="entry name" value="D-isomer_DH_NAD-bd"/>
</dbReference>
<comment type="similarity">
    <text evidence="1 5">Belongs to the D-isomer specific 2-hydroxyacid dehydrogenase family.</text>
</comment>
<keyword evidence="4" id="KW-0520">NAD</keyword>
<dbReference type="PANTHER" id="PTHR42789">
    <property type="entry name" value="D-ISOMER SPECIFIC 2-HYDROXYACID DEHYDROGENASE FAMILY PROTEIN (AFU_ORTHOLOGUE AFUA_6G10090)"/>
    <property type="match status" value="1"/>
</dbReference>
<feature type="domain" description="D-isomer specific 2-hydroxyacid dehydrogenase NAD-binding" evidence="7">
    <location>
        <begin position="117"/>
        <end position="294"/>
    </location>
</feature>
<dbReference type="GO" id="GO:0008652">
    <property type="term" value="P:amino acid biosynthetic process"/>
    <property type="evidence" value="ECO:0007669"/>
    <property type="project" value="UniProtKB-KW"/>
</dbReference>
<evidence type="ECO:0000259" key="7">
    <source>
        <dbReference type="Pfam" id="PF02826"/>
    </source>
</evidence>
<dbReference type="CDD" id="cd12175">
    <property type="entry name" value="2-Hacid_dh_11"/>
    <property type="match status" value="1"/>
</dbReference>
<dbReference type="InterPro" id="IPR029752">
    <property type="entry name" value="D-isomer_DH_CS1"/>
</dbReference>
<accession>A0A928Y5V1</accession>
<dbReference type="AlphaFoldDB" id="A0A928Y5V1"/>
<dbReference type="SUPFAM" id="SSF51735">
    <property type="entry name" value="NAD(P)-binding Rossmann-fold domains"/>
    <property type="match status" value="1"/>
</dbReference>
<evidence type="ECO:0000313" key="8">
    <source>
        <dbReference type="EMBL" id="MBE7525503.1"/>
    </source>
</evidence>
<name>A0A928Y5V1_UNCKA</name>
<dbReference type="EMBL" id="JABTTY010000001">
    <property type="protein sequence ID" value="MBE7525503.1"/>
    <property type="molecule type" value="Genomic_DNA"/>
</dbReference>
<evidence type="ECO:0000256" key="5">
    <source>
        <dbReference type="RuleBase" id="RU003719"/>
    </source>
</evidence>
<organism evidence="8 9">
    <name type="scientific">candidate division WWE3 bacterium</name>
    <dbReference type="NCBI Taxonomy" id="2053526"/>
    <lineage>
        <taxon>Bacteria</taxon>
        <taxon>Katanobacteria</taxon>
    </lineage>
</organism>
<protein>
    <recommendedName>
        <fullName evidence="10">Lactate dehydrogenase</fullName>
    </recommendedName>
</protein>
<dbReference type="SUPFAM" id="SSF52283">
    <property type="entry name" value="Formate/glycerate dehydrogenase catalytic domain-like"/>
    <property type="match status" value="1"/>
</dbReference>
<keyword evidence="2" id="KW-0028">Amino-acid biosynthesis</keyword>
<gene>
    <name evidence="8" type="ORF">HS096_03920</name>
</gene>
<proteinExistence type="inferred from homology"/>